<accession>A0A699L071</accession>
<comment type="caution">
    <text evidence="2">The sequence shown here is derived from an EMBL/GenBank/DDBJ whole genome shotgun (WGS) entry which is preliminary data.</text>
</comment>
<protein>
    <submittedName>
        <fullName evidence="2">Putative reverse transcriptase domain-containing protein</fullName>
    </submittedName>
</protein>
<dbReference type="Pfam" id="PF17921">
    <property type="entry name" value="Integrase_H2C2"/>
    <property type="match status" value="1"/>
</dbReference>
<organism evidence="2">
    <name type="scientific">Tanacetum cinerariifolium</name>
    <name type="common">Dalmatian daisy</name>
    <name type="synonym">Chrysanthemum cinerariifolium</name>
    <dbReference type="NCBI Taxonomy" id="118510"/>
    <lineage>
        <taxon>Eukaryota</taxon>
        <taxon>Viridiplantae</taxon>
        <taxon>Streptophyta</taxon>
        <taxon>Embryophyta</taxon>
        <taxon>Tracheophyta</taxon>
        <taxon>Spermatophyta</taxon>
        <taxon>Magnoliopsida</taxon>
        <taxon>eudicotyledons</taxon>
        <taxon>Gunneridae</taxon>
        <taxon>Pentapetalae</taxon>
        <taxon>asterids</taxon>
        <taxon>campanulids</taxon>
        <taxon>Asterales</taxon>
        <taxon>Asteraceae</taxon>
        <taxon>Asteroideae</taxon>
        <taxon>Anthemideae</taxon>
        <taxon>Anthemidinae</taxon>
        <taxon>Tanacetum</taxon>
    </lineage>
</organism>
<keyword evidence="2" id="KW-0695">RNA-directed DNA polymerase</keyword>
<evidence type="ECO:0000259" key="1">
    <source>
        <dbReference type="PROSITE" id="PS50994"/>
    </source>
</evidence>
<keyword evidence="2" id="KW-0808">Transferase</keyword>
<dbReference type="GO" id="GO:0015074">
    <property type="term" value="P:DNA integration"/>
    <property type="evidence" value="ECO:0007669"/>
    <property type="project" value="InterPro"/>
</dbReference>
<dbReference type="Gene3D" id="3.30.420.10">
    <property type="entry name" value="Ribonuclease H-like superfamily/Ribonuclease H"/>
    <property type="match status" value="1"/>
</dbReference>
<dbReference type="PROSITE" id="PS50994">
    <property type="entry name" value="INTEGRASE"/>
    <property type="match status" value="1"/>
</dbReference>
<feature type="domain" description="Integrase catalytic" evidence="1">
    <location>
        <begin position="170"/>
        <end position="302"/>
    </location>
</feature>
<evidence type="ECO:0000313" key="2">
    <source>
        <dbReference type="EMBL" id="GFB19768.1"/>
    </source>
</evidence>
<gene>
    <name evidence="2" type="ORF">Tci_691739</name>
</gene>
<name>A0A699L071_TANCI</name>
<dbReference type="Gene3D" id="1.10.340.70">
    <property type="match status" value="1"/>
</dbReference>
<dbReference type="InterPro" id="IPR036397">
    <property type="entry name" value="RNaseH_sf"/>
</dbReference>
<sequence>MKRVVYTNHKSLQYILDKKELNMRQRRWIELLSDYDYEICYQPGKANVVADALSRNERQPIRVRELVMTIHPSLHEQIHNAQSKAMKMRNVEADNLGKLIKQIFKIHPDGTRYHDKRIWLPKFGRLRDLILHESHKSKYSILPGSDKMYQDLKQLYWWLNMKADISTYVSKCLTCAKERINMDFIVGLPRTSSGYDSIWIIVDRLTKSAHFLLVKTTDSMEKLTQLYLKEIVFWHGVPISIISDRDSKFTSRFWQSLHEALGTRLEISIAYQPETDGQSKRTIQTLEDMFRACVIDFEGSWD</sequence>
<reference evidence="2" key="1">
    <citation type="journal article" date="2019" name="Sci. Rep.">
        <title>Draft genome of Tanacetum cinerariifolium, the natural source of mosquito coil.</title>
        <authorList>
            <person name="Yamashiro T."/>
            <person name="Shiraishi A."/>
            <person name="Satake H."/>
            <person name="Nakayama K."/>
        </authorList>
    </citation>
    <scope>NUCLEOTIDE SEQUENCE</scope>
</reference>
<keyword evidence="2" id="KW-0548">Nucleotidyltransferase</keyword>
<proteinExistence type="predicted"/>
<dbReference type="AlphaFoldDB" id="A0A699L071"/>
<dbReference type="GO" id="GO:0003676">
    <property type="term" value="F:nucleic acid binding"/>
    <property type="evidence" value="ECO:0007669"/>
    <property type="project" value="InterPro"/>
</dbReference>
<dbReference type="SUPFAM" id="SSF53098">
    <property type="entry name" value="Ribonuclease H-like"/>
    <property type="match status" value="1"/>
</dbReference>
<dbReference type="PANTHER" id="PTHR35046">
    <property type="entry name" value="ZINC KNUCKLE (CCHC-TYPE) FAMILY PROTEIN"/>
    <property type="match status" value="1"/>
</dbReference>
<dbReference type="InterPro" id="IPR043502">
    <property type="entry name" value="DNA/RNA_pol_sf"/>
</dbReference>
<dbReference type="SUPFAM" id="SSF56672">
    <property type="entry name" value="DNA/RNA polymerases"/>
    <property type="match status" value="1"/>
</dbReference>
<dbReference type="GO" id="GO:0003964">
    <property type="term" value="F:RNA-directed DNA polymerase activity"/>
    <property type="evidence" value="ECO:0007669"/>
    <property type="project" value="UniProtKB-KW"/>
</dbReference>
<dbReference type="InterPro" id="IPR001584">
    <property type="entry name" value="Integrase_cat-core"/>
</dbReference>
<dbReference type="EMBL" id="BKCJ010573326">
    <property type="protein sequence ID" value="GFB19768.1"/>
    <property type="molecule type" value="Genomic_DNA"/>
</dbReference>
<dbReference type="PANTHER" id="PTHR35046:SF26">
    <property type="entry name" value="RNA-DIRECTED DNA POLYMERASE"/>
    <property type="match status" value="1"/>
</dbReference>
<dbReference type="InterPro" id="IPR041588">
    <property type="entry name" value="Integrase_H2C2"/>
</dbReference>
<dbReference type="InterPro" id="IPR012337">
    <property type="entry name" value="RNaseH-like_sf"/>
</dbReference>